<gene>
    <name evidence="2" type="ORF">QBC37DRAFT_300142</name>
</gene>
<reference evidence="2" key="2">
    <citation type="submission" date="2023-05" db="EMBL/GenBank/DDBJ databases">
        <authorList>
            <consortium name="Lawrence Berkeley National Laboratory"/>
            <person name="Steindorff A."/>
            <person name="Hensen N."/>
            <person name="Bonometti L."/>
            <person name="Westerberg I."/>
            <person name="Brannstrom I.O."/>
            <person name="Guillou S."/>
            <person name="Cros-Aarteil S."/>
            <person name="Calhoun S."/>
            <person name="Haridas S."/>
            <person name="Kuo A."/>
            <person name="Mondo S."/>
            <person name="Pangilinan J."/>
            <person name="Riley R."/>
            <person name="Labutti K."/>
            <person name="Andreopoulos B."/>
            <person name="Lipzen A."/>
            <person name="Chen C."/>
            <person name="Yanf M."/>
            <person name="Daum C."/>
            <person name="Ng V."/>
            <person name="Clum A."/>
            <person name="Ohm R."/>
            <person name="Martin F."/>
            <person name="Silar P."/>
            <person name="Natvig D."/>
            <person name="Lalanne C."/>
            <person name="Gautier V."/>
            <person name="Ament-Velasquez S.L."/>
            <person name="Kruys A."/>
            <person name="Hutchinson M.I."/>
            <person name="Powell A.J."/>
            <person name="Barry K."/>
            <person name="Miller A.N."/>
            <person name="Grigoriev I.V."/>
            <person name="Debuchy R."/>
            <person name="Gladieux P."/>
            <person name="Thoren M.H."/>
            <person name="Johannesson H."/>
        </authorList>
    </citation>
    <scope>NUCLEOTIDE SEQUENCE</scope>
    <source>
        <strain evidence="2">PSN293</strain>
    </source>
</reference>
<evidence type="ECO:0000313" key="3">
    <source>
        <dbReference type="Proteomes" id="UP001301769"/>
    </source>
</evidence>
<feature type="compositionally biased region" description="Polar residues" evidence="1">
    <location>
        <begin position="143"/>
        <end position="163"/>
    </location>
</feature>
<name>A0AAN7AZ35_9PEZI</name>
<feature type="compositionally biased region" description="Polar residues" evidence="1">
    <location>
        <begin position="482"/>
        <end position="493"/>
    </location>
</feature>
<reference evidence="2" key="1">
    <citation type="journal article" date="2023" name="Mol. Phylogenet. Evol.">
        <title>Genome-scale phylogeny and comparative genomics of the fungal order Sordariales.</title>
        <authorList>
            <person name="Hensen N."/>
            <person name="Bonometti L."/>
            <person name="Westerberg I."/>
            <person name="Brannstrom I.O."/>
            <person name="Guillou S."/>
            <person name="Cros-Aarteil S."/>
            <person name="Calhoun S."/>
            <person name="Haridas S."/>
            <person name="Kuo A."/>
            <person name="Mondo S."/>
            <person name="Pangilinan J."/>
            <person name="Riley R."/>
            <person name="LaButti K."/>
            <person name="Andreopoulos B."/>
            <person name="Lipzen A."/>
            <person name="Chen C."/>
            <person name="Yan M."/>
            <person name="Daum C."/>
            <person name="Ng V."/>
            <person name="Clum A."/>
            <person name="Steindorff A."/>
            <person name="Ohm R.A."/>
            <person name="Martin F."/>
            <person name="Silar P."/>
            <person name="Natvig D.O."/>
            <person name="Lalanne C."/>
            <person name="Gautier V."/>
            <person name="Ament-Velasquez S.L."/>
            <person name="Kruys A."/>
            <person name="Hutchinson M.I."/>
            <person name="Powell A.J."/>
            <person name="Barry K."/>
            <person name="Miller A.N."/>
            <person name="Grigoriev I.V."/>
            <person name="Debuchy R."/>
            <person name="Gladieux P."/>
            <person name="Hiltunen Thoren M."/>
            <person name="Johannesson H."/>
        </authorList>
    </citation>
    <scope>NUCLEOTIDE SEQUENCE</scope>
    <source>
        <strain evidence="2">PSN293</strain>
    </source>
</reference>
<evidence type="ECO:0000313" key="2">
    <source>
        <dbReference type="EMBL" id="KAK4206751.1"/>
    </source>
</evidence>
<comment type="caution">
    <text evidence="2">The sequence shown here is derived from an EMBL/GenBank/DDBJ whole genome shotgun (WGS) entry which is preliminary data.</text>
</comment>
<dbReference type="AlphaFoldDB" id="A0AAN7AZ35"/>
<proteinExistence type="predicted"/>
<accession>A0AAN7AZ35</accession>
<dbReference type="EMBL" id="MU858356">
    <property type="protein sequence ID" value="KAK4206751.1"/>
    <property type="molecule type" value="Genomic_DNA"/>
</dbReference>
<sequence length="535" mass="59511">MSGLEILGGIAAAAQLTKVVANFILNFGTRQNAPRQVKRLERILEDLNDSHLIESASDREKERLWELILFAEESLKSHIKKRQPNKVLQFFWPEDAEETLGKINDELRDELMALGMRVDRRYRASIVSPISPITLSSPPLPAGSSTTTPTGVQPASSSRSQRLNVEPGSTAANKTSSKKGHELPATLYLQSPNGVNIVGPLKVKYLCVLERDESTRLIHYERKTANHHLEITHRIPRSCLRFEDDNLSDKQVHFLDAHPITVVQKGKGHEVYFLHAKYEFDSVAHREDFIARMLERELLDRFYAEEILYRGKLHAQGKVVRLWRKREEKASEHIVTKLTYLAREERQWEWDLDRFGRRVEVDENAGRVTLAEVDSSGPANLVLLKFTPPPKTRKQSAPIMTDDKRPSSITTSGEGSGGNTTSGESKSDAERFGDIWKAYHPLSTPQFKPLPQIVTSTPMGLGWGTGGGLGVVNSERGECTVTATARSPSTSPGASPLSGPRTGASNNGRGIGKEERITNGGRPAIQPRLEGLYPP</sequence>
<feature type="region of interest" description="Disordered" evidence="1">
    <location>
        <begin position="482"/>
        <end position="535"/>
    </location>
</feature>
<organism evidence="2 3">
    <name type="scientific">Rhypophila decipiens</name>
    <dbReference type="NCBI Taxonomy" id="261697"/>
    <lineage>
        <taxon>Eukaryota</taxon>
        <taxon>Fungi</taxon>
        <taxon>Dikarya</taxon>
        <taxon>Ascomycota</taxon>
        <taxon>Pezizomycotina</taxon>
        <taxon>Sordariomycetes</taxon>
        <taxon>Sordariomycetidae</taxon>
        <taxon>Sordariales</taxon>
        <taxon>Naviculisporaceae</taxon>
        <taxon>Rhypophila</taxon>
    </lineage>
</organism>
<dbReference type="Proteomes" id="UP001301769">
    <property type="component" value="Unassembled WGS sequence"/>
</dbReference>
<keyword evidence="3" id="KW-1185">Reference proteome</keyword>
<protein>
    <submittedName>
        <fullName evidence="2">Uncharacterized protein</fullName>
    </submittedName>
</protein>
<feature type="region of interest" description="Disordered" evidence="1">
    <location>
        <begin position="385"/>
        <end position="428"/>
    </location>
</feature>
<feature type="region of interest" description="Disordered" evidence="1">
    <location>
        <begin position="135"/>
        <end position="180"/>
    </location>
</feature>
<evidence type="ECO:0000256" key="1">
    <source>
        <dbReference type="SAM" id="MobiDB-lite"/>
    </source>
</evidence>